<proteinExistence type="predicted"/>
<organism evidence="1 2">
    <name type="scientific">Panagrolaimus sp. ES5</name>
    <dbReference type="NCBI Taxonomy" id="591445"/>
    <lineage>
        <taxon>Eukaryota</taxon>
        <taxon>Metazoa</taxon>
        <taxon>Ecdysozoa</taxon>
        <taxon>Nematoda</taxon>
        <taxon>Chromadorea</taxon>
        <taxon>Rhabditida</taxon>
        <taxon>Tylenchina</taxon>
        <taxon>Panagrolaimomorpha</taxon>
        <taxon>Panagrolaimoidea</taxon>
        <taxon>Panagrolaimidae</taxon>
        <taxon>Panagrolaimus</taxon>
    </lineage>
</organism>
<dbReference type="Proteomes" id="UP000887579">
    <property type="component" value="Unplaced"/>
</dbReference>
<reference evidence="2" key="1">
    <citation type="submission" date="2022-11" db="UniProtKB">
        <authorList>
            <consortium name="WormBaseParasite"/>
        </authorList>
    </citation>
    <scope>IDENTIFICATION</scope>
</reference>
<evidence type="ECO:0000313" key="1">
    <source>
        <dbReference type="Proteomes" id="UP000887579"/>
    </source>
</evidence>
<dbReference type="WBParaSite" id="ES5_v2.g7967.t1">
    <property type="protein sequence ID" value="ES5_v2.g7967.t1"/>
    <property type="gene ID" value="ES5_v2.g7967"/>
</dbReference>
<accession>A0AC34GTI2</accession>
<sequence length="385" mass="41365">MRFSTVCVFGLVFILNNSMASPLGLARVFNSKAGPEKSSSSSEEIPQVVIEISTIAIPSVTTQTTAYTMENTTPAEVTESTTANIIDSSTEMTPRNQSLISSLNETSEHKNETSLGRSKRSCRGFECEQMSLPPPQQQSPPCFGPRCAGGGGYGCGCGFSCTIKFRPCCQRCPQQQLPPPPPPQPSCNNNGCALPPPSSGCRFPQPSSPAACPCPQQPEERPQPSACECQPACNGPPALPPPPPPPPPRCGCTPRGCGCIRPPLMPSPINIHINGMGGMGGMNGGDMEYPPPMPYRNPCASCACPAPVCRCPPACTKQCGPAGCNNNNNIRSPQTPYPRFPDYDYPQNAPRDNDYFDYNSYRHRRSLLNLQNNNNNLGRFPYSKS</sequence>
<name>A0AC34GTI2_9BILA</name>
<evidence type="ECO:0000313" key="2">
    <source>
        <dbReference type="WBParaSite" id="ES5_v2.g7967.t1"/>
    </source>
</evidence>
<protein>
    <submittedName>
        <fullName evidence="2">Uncharacterized protein</fullName>
    </submittedName>
</protein>